<dbReference type="Gene3D" id="1.20.120.520">
    <property type="entry name" value="nmb1532 protein domain like"/>
    <property type="match status" value="1"/>
</dbReference>
<dbReference type="InterPro" id="IPR012312">
    <property type="entry name" value="Hemerythrin-like"/>
</dbReference>
<dbReference type="Proteomes" id="UP000485058">
    <property type="component" value="Unassembled WGS sequence"/>
</dbReference>
<sequence length="191" mass="21052">MSATAVDVLVKADHDKVNYLLSEYAKAPTTEVKQQLAYQIIRELAMHSSKEEEVLYPAVKSAFGNEEYEKLLEEHTELKKALATLSSMNADKSEAAFDAQVASVKRIFEAHYKEEEDVELPKLLKAEGVCKMKLGEEFEKAAAHAVTRPHTWAPDKAPLNKIANMMTAPLDAAADIIRFAGNVPSVNPPAV</sequence>
<protein>
    <submittedName>
        <fullName evidence="2">Hemerythrin domain-containing protein</fullName>
    </submittedName>
</protein>
<accession>A0A699ZFQ9</accession>
<name>A0A699ZFQ9_HAELA</name>
<evidence type="ECO:0000313" key="3">
    <source>
        <dbReference type="Proteomes" id="UP000485058"/>
    </source>
</evidence>
<feature type="non-terminal residue" evidence="2">
    <location>
        <position position="1"/>
    </location>
</feature>
<dbReference type="PANTHER" id="PTHR35585:SF1">
    <property type="entry name" value="HHE DOMAIN PROTEIN (AFU_ORTHOLOGUE AFUA_4G00730)"/>
    <property type="match status" value="1"/>
</dbReference>
<proteinExistence type="predicted"/>
<dbReference type="EMBL" id="BLLF01001193">
    <property type="protein sequence ID" value="GFH17734.1"/>
    <property type="molecule type" value="Genomic_DNA"/>
</dbReference>
<dbReference type="AlphaFoldDB" id="A0A699ZFQ9"/>
<evidence type="ECO:0000259" key="1">
    <source>
        <dbReference type="Pfam" id="PF01814"/>
    </source>
</evidence>
<organism evidence="2 3">
    <name type="scientific">Haematococcus lacustris</name>
    <name type="common">Green alga</name>
    <name type="synonym">Haematococcus pluvialis</name>
    <dbReference type="NCBI Taxonomy" id="44745"/>
    <lineage>
        <taxon>Eukaryota</taxon>
        <taxon>Viridiplantae</taxon>
        <taxon>Chlorophyta</taxon>
        <taxon>core chlorophytes</taxon>
        <taxon>Chlorophyceae</taxon>
        <taxon>CS clade</taxon>
        <taxon>Chlamydomonadales</taxon>
        <taxon>Haematococcaceae</taxon>
        <taxon>Haematococcus</taxon>
    </lineage>
</organism>
<reference evidence="2 3" key="1">
    <citation type="submission" date="2020-02" db="EMBL/GenBank/DDBJ databases">
        <title>Draft genome sequence of Haematococcus lacustris strain NIES-144.</title>
        <authorList>
            <person name="Morimoto D."/>
            <person name="Nakagawa S."/>
            <person name="Yoshida T."/>
            <person name="Sawayama S."/>
        </authorList>
    </citation>
    <scope>NUCLEOTIDE SEQUENCE [LARGE SCALE GENOMIC DNA]</scope>
    <source>
        <strain evidence="2 3">NIES-144</strain>
    </source>
</reference>
<comment type="caution">
    <text evidence="2">The sequence shown here is derived from an EMBL/GenBank/DDBJ whole genome shotgun (WGS) entry which is preliminary data.</text>
</comment>
<dbReference type="PANTHER" id="PTHR35585">
    <property type="entry name" value="HHE DOMAIN PROTEIN (AFU_ORTHOLOGUE AFUA_4G00730)"/>
    <property type="match status" value="1"/>
</dbReference>
<dbReference type="Pfam" id="PF01814">
    <property type="entry name" value="Hemerythrin"/>
    <property type="match status" value="1"/>
</dbReference>
<feature type="domain" description="Hemerythrin-like" evidence="1">
    <location>
        <begin position="9"/>
        <end position="123"/>
    </location>
</feature>
<evidence type="ECO:0000313" key="2">
    <source>
        <dbReference type="EMBL" id="GFH17734.1"/>
    </source>
</evidence>
<keyword evidence="3" id="KW-1185">Reference proteome</keyword>
<gene>
    <name evidence="2" type="ORF">HaLaN_14426</name>
</gene>